<organism evidence="2 3">
    <name type="scientific">Oceanobacillus iheyensis (strain DSM 14371 / CIP 107618 / JCM 11309 / KCTC 3954 / HTE831)</name>
    <dbReference type="NCBI Taxonomy" id="221109"/>
    <lineage>
        <taxon>Bacteria</taxon>
        <taxon>Bacillati</taxon>
        <taxon>Bacillota</taxon>
        <taxon>Bacilli</taxon>
        <taxon>Bacillales</taxon>
        <taxon>Bacillaceae</taxon>
        <taxon>Oceanobacillus</taxon>
    </lineage>
</organism>
<keyword evidence="3" id="KW-1185">Reference proteome</keyword>
<dbReference type="OrthoDB" id="1957331at2"/>
<evidence type="ECO:0000256" key="1">
    <source>
        <dbReference type="SAM" id="SignalP"/>
    </source>
</evidence>
<dbReference type="RefSeq" id="WP_011067166.1">
    <property type="nucleotide sequence ID" value="NC_004193.1"/>
</dbReference>
<evidence type="ECO:0000313" key="2">
    <source>
        <dbReference type="EMBL" id="BAC14728.1"/>
    </source>
</evidence>
<dbReference type="Pfam" id="PF20316">
    <property type="entry name" value="DUF6612"/>
    <property type="match status" value="1"/>
</dbReference>
<gene>
    <name evidence="2" type="ordered locus">OB2772</name>
</gene>
<dbReference type="EMBL" id="BA000028">
    <property type="protein sequence ID" value="BAC14728.1"/>
    <property type="molecule type" value="Genomic_DNA"/>
</dbReference>
<dbReference type="AlphaFoldDB" id="Q8EMR9"/>
<evidence type="ECO:0000313" key="3">
    <source>
        <dbReference type="Proteomes" id="UP000000822"/>
    </source>
</evidence>
<feature type="chain" id="PRO_5039483880" evidence="1">
    <location>
        <begin position="19"/>
        <end position="238"/>
    </location>
</feature>
<dbReference type="Proteomes" id="UP000000822">
    <property type="component" value="Chromosome"/>
</dbReference>
<dbReference type="eggNOG" id="ENOG5032NNR">
    <property type="taxonomic scope" value="Bacteria"/>
</dbReference>
<sequence>MKRLVFLLLISIIFSLSACSENKEDIVEKTLETKETIESYTTDYGISIDVETEFRNESSSVQGNATIAEKPAALHQIFTSTTTNDESTVEGYMVGEDSYIKEGDSDWIHQKIDPEAIQFEPSYKDILDIIEKTQKNTEFKEQDGTYQLSFEGYNQEIYDALASPFSVELTGFQVDKDIEQKLIILINKDDYTVQTLQYDIVADNADTGNITMDIHMDYNNFNEVEEITIPEEAKNSSS</sequence>
<proteinExistence type="predicted"/>
<dbReference type="InterPro" id="IPR046720">
    <property type="entry name" value="DUF6612"/>
</dbReference>
<reference evidence="2 3" key="1">
    <citation type="journal article" date="2001" name="FEMS Microbiol. Lett.">
        <title>Oceanobacillus iheyensis gen. nov., sp. nov., a deep-sea extremely halotolerant and alkaliphilic species isolated from a depth of 1050 m on the Iheya Ridge.</title>
        <authorList>
            <person name="Lu J."/>
            <person name="Nogi Y."/>
            <person name="Takami H."/>
        </authorList>
    </citation>
    <scope>NUCLEOTIDE SEQUENCE [LARGE SCALE GENOMIC DNA]</scope>
    <source>
        <strain evidence="3">DSM 14371 / CIP 107618 / JCM 11309 / KCTC 3954 / HTE831</strain>
    </source>
</reference>
<accession>Q8EMR9</accession>
<feature type="signal peptide" evidence="1">
    <location>
        <begin position="1"/>
        <end position="18"/>
    </location>
</feature>
<dbReference type="KEGG" id="oih:OB2772"/>
<dbReference type="HOGENOM" id="CLU_1164915_0_0_9"/>
<keyword evidence="1" id="KW-0732">Signal</keyword>
<dbReference type="PROSITE" id="PS51257">
    <property type="entry name" value="PROKAR_LIPOPROTEIN"/>
    <property type="match status" value="1"/>
</dbReference>
<protein>
    <submittedName>
        <fullName evidence="2">Uncharacterized protein</fullName>
    </submittedName>
</protein>
<name>Q8EMR9_OCEIH</name>
<dbReference type="STRING" id="221109.gene:10735024"/>
<reference evidence="2 3" key="2">
    <citation type="journal article" date="2002" name="Nucleic Acids Res.">
        <title>Genome sequence of Oceanobacillus iheyensis isolated from the Iheya Ridge and its unexpected adaptive capabilities to extreme environments.</title>
        <authorList>
            <person name="Takami H."/>
            <person name="Takaki Y."/>
            <person name="Uchiyama I."/>
        </authorList>
    </citation>
    <scope>NUCLEOTIDE SEQUENCE [LARGE SCALE GENOMIC DNA]</scope>
    <source>
        <strain evidence="3">DSM 14371 / CIP 107618 / JCM 11309 / KCTC 3954 / HTE831</strain>
    </source>
</reference>